<dbReference type="GO" id="GO:0005543">
    <property type="term" value="F:phospholipid binding"/>
    <property type="evidence" value="ECO:0007669"/>
    <property type="project" value="TreeGrafter"/>
</dbReference>
<dbReference type="InterPro" id="IPR035810">
    <property type="entry name" value="PEBP_euk"/>
</dbReference>
<dbReference type="GO" id="GO:0030162">
    <property type="term" value="P:regulation of proteolysis"/>
    <property type="evidence" value="ECO:0007669"/>
    <property type="project" value="TreeGrafter"/>
</dbReference>
<dbReference type="PROSITE" id="PS01220">
    <property type="entry name" value="PBP"/>
    <property type="match status" value="1"/>
</dbReference>
<evidence type="ECO:0000313" key="2">
    <source>
        <dbReference type="EMBL" id="GAW09133.1"/>
    </source>
</evidence>
<reference evidence="2 3" key="2">
    <citation type="submission" date="2017-02" db="EMBL/GenBank/DDBJ databases">
        <title>A genome survey and senescence transcriptome analysis in Lentinula edodes.</title>
        <authorList>
            <person name="Sakamoto Y."/>
            <person name="Nakade K."/>
            <person name="Sato S."/>
            <person name="Yoshida Y."/>
            <person name="Miyazaki K."/>
            <person name="Natsume S."/>
            <person name="Konno N."/>
        </authorList>
    </citation>
    <scope>NUCLEOTIDE SEQUENCE [LARGE SCALE GENOMIC DNA]</scope>
    <source>
        <strain evidence="2 3">NBRC 111202</strain>
    </source>
</reference>
<dbReference type="PANTHER" id="PTHR11362">
    <property type="entry name" value="PHOSPHATIDYLETHANOLAMINE-BINDING PROTEIN"/>
    <property type="match status" value="1"/>
</dbReference>
<dbReference type="PANTHER" id="PTHR11362:SF148">
    <property type="entry name" value="CARBOXYPEPTIDASE Y INHIBITOR"/>
    <property type="match status" value="1"/>
</dbReference>
<sequence length="213" mass="23065">MALDPLSAVVTALERESIIPDVIPKTSGFVPTVLFSVIYPGGIEAVLSTELLRDNTLEEPEINFTPMVTSDETAGDLTGDRGETSYTLVMTDPDAPSRADPKYRQFRHWVITGLKSPAISSSPSGTSSLIALKTRASITPYRPPGPPPGSGSHRYCFLLFQEPAGNTFTIPEGAKEHGAALEERRSWNAFEFGTQYGLKLVGANYFIVKSVDV</sequence>
<keyword evidence="3" id="KW-1185">Reference proteome</keyword>
<dbReference type="SUPFAM" id="SSF49777">
    <property type="entry name" value="PEBP-like"/>
    <property type="match status" value="1"/>
</dbReference>
<dbReference type="EMBL" id="BDGU01001021">
    <property type="protein sequence ID" value="GAW09133.1"/>
    <property type="molecule type" value="Genomic_DNA"/>
</dbReference>
<comment type="similarity">
    <text evidence="1">Belongs to the phosphatidylethanolamine-binding protein family.</text>
</comment>
<dbReference type="GO" id="GO:0030414">
    <property type="term" value="F:peptidase inhibitor activity"/>
    <property type="evidence" value="ECO:0007669"/>
    <property type="project" value="TreeGrafter"/>
</dbReference>
<dbReference type="Proteomes" id="UP000188533">
    <property type="component" value="Unassembled WGS sequence"/>
</dbReference>
<dbReference type="InterPro" id="IPR036610">
    <property type="entry name" value="PEBP-like_sf"/>
</dbReference>
<gene>
    <name evidence="2" type="ORF">LENED_011264</name>
</gene>
<organism evidence="2 3">
    <name type="scientific">Lentinula edodes</name>
    <name type="common">Shiitake mushroom</name>
    <name type="synonym">Lentinus edodes</name>
    <dbReference type="NCBI Taxonomy" id="5353"/>
    <lineage>
        <taxon>Eukaryota</taxon>
        <taxon>Fungi</taxon>
        <taxon>Dikarya</taxon>
        <taxon>Basidiomycota</taxon>
        <taxon>Agaricomycotina</taxon>
        <taxon>Agaricomycetes</taxon>
        <taxon>Agaricomycetidae</taxon>
        <taxon>Agaricales</taxon>
        <taxon>Marasmiineae</taxon>
        <taxon>Omphalotaceae</taxon>
        <taxon>Lentinula</taxon>
    </lineage>
</organism>
<reference evidence="2 3" key="1">
    <citation type="submission" date="2016-08" db="EMBL/GenBank/DDBJ databases">
        <authorList>
            <consortium name="Lentinula edodes genome sequencing consortium"/>
            <person name="Sakamoto Y."/>
            <person name="Nakade K."/>
            <person name="Sato S."/>
            <person name="Yoshida Y."/>
            <person name="Miyazaki K."/>
            <person name="Natsume S."/>
            <person name="Konno N."/>
        </authorList>
    </citation>
    <scope>NUCLEOTIDE SEQUENCE [LARGE SCALE GENOMIC DNA]</scope>
    <source>
        <strain evidence="2 3">NBRC 111202</strain>
    </source>
</reference>
<dbReference type="Gene3D" id="3.90.280.10">
    <property type="entry name" value="PEBP-like"/>
    <property type="match status" value="1"/>
</dbReference>
<accession>A0A1Q3EPK4</accession>
<dbReference type="STRING" id="5353.A0A1Q3EPK4"/>
<comment type="caution">
    <text evidence="2">The sequence shown here is derived from an EMBL/GenBank/DDBJ whole genome shotgun (WGS) entry which is preliminary data.</text>
</comment>
<evidence type="ECO:0000256" key="1">
    <source>
        <dbReference type="ARBA" id="ARBA00007091"/>
    </source>
</evidence>
<dbReference type="InterPro" id="IPR008914">
    <property type="entry name" value="PEBP"/>
</dbReference>
<proteinExistence type="inferred from homology"/>
<dbReference type="Pfam" id="PF01161">
    <property type="entry name" value="PBP"/>
    <property type="match status" value="1"/>
</dbReference>
<protein>
    <submittedName>
        <fullName evidence="2">PEBP-like protein</fullName>
    </submittedName>
</protein>
<dbReference type="InterPro" id="IPR001858">
    <property type="entry name" value="Phosphatidylethanolamine-bd_CS"/>
</dbReference>
<dbReference type="AlphaFoldDB" id="A0A1Q3EPK4"/>
<dbReference type="CDD" id="cd00866">
    <property type="entry name" value="PEBP_euk"/>
    <property type="match status" value="1"/>
</dbReference>
<evidence type="ECO:0000313" key="3">
    <source>
        <dbReference type="Proteomes" id="UP000188533"/>
    </source>
</evidence>
<dbReference type="GO" id="GO:0046578">
    <property type="term" value="P:regulation of Ras protein signal transduction"/>
    <property type="evidence" value="ECO:0007669"/>
    <property type="project" value="TreeGrafter"/>
</dbReference>
<name>A0A1Q3EPK4_LENED</name>